<feature type="region of interest" description="Disordered" evidence="1">
    <location>
        <begin position="186"/>
        <end position="213"/>
    </location>
</feature>
<dbReference type="Proteomes" id="UP000589485">
    <property type="component" value="Unassembled WGS sequence"/>
</dbReference>
<dbReference type="OrthoDB" id="9390335at2759"/>
<evidence type="ECO:0000256" key="1">
    <source>
        <dbReference type="SAM" id="MobiDB-lite"/>
    </source>
</evidence>
<protein>
    <submittedName>
        <fullName evidence="2">CE295 protein</fullName>
    </submittedName>
</protein>
<accession>A0A7K7SL14</accession>
<sequence>MRGIPCDLTSTISTGSFSTSETSDTSPLGTGLSCDSTEDGILKETASQPWNSSLPFTLQQRQENLYGASETQLSKGEMYLYKVSQTQQILGKRTGNSNSCSEDNARFQALAAELYFPEMERPFPDFQHQLFQPLEPSFDFDTSSSSCSQYNISQDSREFSKTSKFSARSPDMFTFLEVRNSGLNVQRSSLPPRLETNGQNNMPSEEYTNENVT</sequence>
<reference evidence="2 3" key="1">
    <citation type="submission" date="2019-09" db="EMBL/GenBank/DDBJ databases">
        <title>Bird 10,000 Genomes (B10K) Project - Family phase.</title>
        <authorList>
            <person name="Zhang G."/>
        </authorList>
    </citation>
    <scope>NUCLEOTIDE SEQUENCE [LARGE SCALE GENOMIC DNA]</scope>
    <source>
        <strain evidence="2">B10K-DU-030-41</strain>
        <tissue evidence="2">Muscle</tissue>
    </source>
</reference>
<keyword evidence="3" id="KW-1185">Reference proteome</keyword>
<evidence type="ECO:0000313" key="3">
    <source>
        <dbReference type="Proteomes" id="UP000589485"/>
    </source>
</evidence>
<feature type="non-terminal residue" evidence="2">
    <location>
        <position position="1"/>
    </location>
</feature>
<feature type="compositionally biased region" description="Low complexity" evidence="1">
    <location>
        <begin position="9"/>
        <end position="26"/>
    </location>
</feature>
<dbReference type="AlphaFoldDB" id="A0A7K7SL14"/>
<comment type="caution">
    <text evidence="2">The sequence shown here is derived from an EMBL/GenBank/DDBJ whole genome shotgun (WGS) entry which is preliminary data.</text>
</comment>
<gene>
    <name evidence="2" type="primary">Cep295_5</name>
    <name evidence="2" type="ORF">SAPAEN_R15201</name>
</gene>
<organism evidence="2 3">
    <name type="scientific">Sapayoa aenigma</name>
    <name type="common">broad-billed sapayoa</name>
    <dbReference type="NCBI Taxonomy" id="239371"/>
    <lineage>
        <taxon>Eukaryota</taxon>
        <taxon>Metazoa</taxon>
        <taxon>Chordata</taxon>
        <taxon>Craniata</taxon>
        <taxon>Vertebrata</taxon>
        <taxon>Euteleostomi</taxon>
        <taxon>Archelosauria</taxon>
        <taxon>Archosauria</taxon>
        <taxon>Dinosauria</taxon>
        <taxon>Saurischia</taxon>
        <taxon>Theropoda</taxon>
        <taxon>Coelurosauria</taxon>
        <taxon>Aves</taxon>
        <taxon>Neognathae</taxon>
        <taxon>Neoaves</taxon>
        <taxon>Telluraves</taxon>
        <taxon>Australaves</taxon>
        <taxon>Passeriformes</taxon>
        <taxon>Tyrannidae</taxon>
        <taxon>Sapayoa</taxon>
    </lineage>
</organism>
<feature type="non-terminal residue" evidence="2">
    <location>
        <position position="213"/>
    </location>
</feature>
<feature type="region of interest" description="Disordered" evidence="1">
    <location>
        <begin position="1"/>
        <end position="37"/>
    </location>
</feature>
<evidence type="ECO:0000313" key="2">
    <source>
        <dbReference type="EMBL" id="NXA05280.1"/>
    </source>
</evidence>
<proteinExistence type="predicted"/>
<name>A0A7K7SL14_9TYRA</name>
<dbReference type="EMBL" id="VZSY01000048">
    <property type="protein sequence ID" value="NXA05280.1"/>
    <property type="molecule type" value="Genomic_DNA"/>
</dbReference>